<keyword evidence="2" id="KW-1185">Reference proteome</keyword>
<evidence type="ECO:0000313" key="2">
    <source>
        <dbReference type="Proteomes" id="UP000314294"/>
    </source>
</evidence>
<dbReference type="AlphaFoldDB" id="A0A4Z2II74"/>
<name>A0A4Z2II74_9TELE</name>
<dbReference type="EMBL" id="SRLO01000083">
    <property type="protein sequence ID" value="TNN77395.1"/>
    <property type="molecule type" value="Genomic_DNA"/>
</dbReference>
<protein>
    <submittedName>
        <fullName evidence="1">Uncharacterized protein</fullName>
    </submittedName>
</protein>
<accession>A0A4Z2II74</accession>
<reference evidence="1 2" key="1">
    <citation type="submission" date="2019-03" db="EMBL/GenBank/DDBJ databases">
        <title>First draft genome of Liparis tanakae, snailfish: a comprehensive survey of snailfish specific genes.</title>
        <authorList>
            <person name="Kim W."/>
            <person name="Song I."/>
            <person name="Jeong J.-H."/>
            <person name="Kim D."/>
            <person name="Kim S."/>
            <person name="Ryu S."/>
            <person name="Song J.Y."/>
            <person name="Lee S.K."/>
        </authorList>
    </citation>
    <scope>NUCLEOTIDE SEQUENCE [LARGE SCALE GENOMIC DNA]</scope>
    <source>
        <tissue evidence="1">Muscle</tissue>
    </source>
</reference>
<dbReference type="OrthoDB" id="10255969at2759"/>
<gene>
    <name evidence="1" type="ORF">EYF80_012359</name>
</gene>
<organism evidence="1 2">
    <name type="scientific">Liparis tanakae</name>
    <name type="common">Tanaka's snailfish</name>
    <dbReference type="NCBI Taxonomy" id="230148"/>
    <lineage>
        <taxon>Eukaryota</taxon>
        <taxon>Metazoa</taxon>
        <taxon>Chordata</taxon>
        <taxon>Craniata</taxon>
        <taxon>Vertebrata</taxon>
        <taxon>Euteleostomi</taxon>
        <taxon>Actinopterygii</taxon>
        <taxon>Neopterygii</taxon>
        <taxon>Teleostei</taxon>
        <taxon>Neoteleostei</taxon>
        <taxon>Acanthomorphata</taxon>
        <taxon>Eupercaria</taxon>
        <taxon>Perciformes</taxon>
        <taxon>Cottioidei</taxon>
        <taxon>Cottales</taxon>
        <taxon>Liparidae</taxon>
        <taxon>Liparis</taxon>
    </lineage>
</organism>
<proteinExistence type="predicted"/>
<comment type="caution">
    <text evidence="1">The sequence shown here is derived from an EMBL/GenBank/DDBJ whole genome shotgun (WGS) entry which is preliminary data.</text>
</comment>
<evidence type="ECO:0000313" key="1">
    <source>
        <dbReference type="EMBL" id="TNN77395.1"/>
    </source>
</evidence>
<dbReference type="Proteomes" id="UP000314294">
    <property type="component" value="Unassembled WGS sequence"/>
</dbReference>
<sequence>MILSLQKPVGTLIGKIVLCANSSHLNLSEVSERMQVAIEDTVQAAEQTNGTLECSEVLQVWEPVREAAGLSPDALAMWCTVSLQPVCDAYAAAQAAYTHMNTSQLGVGPMTVNATSAWIVRTVQSLYQVSMNSTFVMEQLSETFFSQLSQLASQPLSPEAQHHWYKQLQDMQLQNSLSSFKMVSDELVGVAPFTQPYIEAVEQSLSHILDNYHLMQGNASCQDLFEKAAMIFLFSANITTDDTFPMMWGTFSGLNESSLTDMIWEAVTLVIDMKIFGNVPLVYQTLEQFLESNDSSVIVQKAAALSAWLDSTEAFGLDLLTQALPKVFDILRPVFSLLTQMSVDMPANMEQFEDLARNICAMLRQLGTTGGLQTPTDYRQSMYWGEMTAGNHTTTGRTRHRRQAPMMLARDPMDDFIDLLYIDYPAMFKAISVPATTTEMMDTVHVLFANPDLSVVVKGATSDMPWGLDATREETVDAALGLLSFFTLPGAFEMSSMDLLTNAVDMLPSGFPFASALKNITRAFARESQENIMLMQEAIQTATELLQINMMDPQFTEHLGNLKSKVCTVEETESVRLLMMALSFEPGQLCRTFLPSLQILVDNLAMNTSFVSDAIFQVVVGDPQAYNIQSNWSSVLNEGMGFNTSSLRSFNINVTSPGETFQADILLFSAFSTSQIVLFFFLMKFLS</sequence>